<feature type="region of interest" description="Disordered" evidence="8">
    <location>
        <begin position="505"/>
        <end position="537"/>
    </location>
</feature>
<dbReference type="InterPro" id="IPR036525">
    <property type="entry name" value="Tubulin/FtsZ_GTPase_sf"/>
</dbReference>
<feature type="compositionally biased region" description="Basic and acidic residues" evidence="8">
    <location>
        <begin position="438"/>
        <end position="447"/>
    </location>
</feature>
<comment type="function">
    <text evidence="7">Tubulin is the major constituent of microtubules, a cylinder consisting of laterally associated linear protofilaments composed of alpha- and beta-tubulin heterodimers. Microtubules grow by the addition of GTP-tubulin dimers to the microtubule end, where a stabilizing cap forms. Below the cap, tubulin dimers are in GDP-bound state, owing to GTPase activity of alpha-tubulin.</text>
</comment>
<comment type="subunit">
    <text evidence="7">Dimer of alpha and beta chains. A typical microtubule is a hollow water-filled tube with an outer diameter of 25 nm and an inner diameter of 15 nM. Alpha-beta heterodimers associate head-to-tail to form protofilaments running lengthwise along the microtubule wall with the beta-tubulin subunit facing the microtubule plus end conferring a structural polarity. Microtubules usually have 13 protofilaments but different protofilament numbers can be found in some organisms and specialized cells.</text>
</comment>
<dbReference type="InterPro" id="IPR000217">
    <property type="entry name" value="Tubulin"/>
</dbReference>
<dbReference type="WBParaSite" id="MCU_005006-RA">
    <property type="protein sequence ID" value="MCU_005006-RA"/>
    <property type="gene ID" value="MCU_005006"/>
</dbReference>
<gene>
    <name evidence="11" type="ORF">MCOS_LOCUS1020</name>
</gene>
<dbReference type="PROSITE" id="PS00227">
    <property type="entry name" value="TUBULIN"/>
    <property type="match status" value="1"/>
</dbReference>
<feature type="compositionally biased region" description="Polar residues" evidence="8">
    <location>
        <begin position="460"/>
        <end position="469"/>
    </location>
</feature>
<evidence type="ECO:0000313" key="11">
    <source>
        <dbReference type="EMBL" id="VDD75017.1"/>
    </source>
</evidence>
<dbReference type="PRINTS" id="PR01162">
    <property type="entry name" value="ALPHATUBULIN"/>
</dbReference>
<dbReference type="Gene3D" id="3.40.50.1440">
    <property type="entry name" value="Tubulin/FtsZ, GTPase domain"/>
    <property type="match status" value="1"/>
</dbReference>
<dbReference type="InterPro" id="IPR017975">
    <property type="entry name" value="Tubulin_CS"/>
</dbReference>
<evidence type="ECO:0000313" key="12">
    <source>
        <dbReference type="Proteomes" id="UP000267029"/>
    </source>
</evidence>
<evidence type="ECO:0000256" key="3">
    <source>
        <dbReference type="ARBA" id="ARBA00022741"/>
    </source>
</evidence>
<evidence type="ECO:0000256" key="4">
    <source>
        <dbReference type="ARBA" id="ARBA00022801"/>
    </source>
</evidence>
<protein>
    <recommendedName>
        <fullName evidence="7">Tubulin alpha chain</fullName>
    </recommendedName>
</protein>
<dbReference type="SMART" id="SM00864">
    <property type="entry name" value="Tubulin"/>
    <property type="match status" value="1"/>
</dbReference>
<dbReference type="InterPro" id="IPR037103">
    <property type="entry name" value="Tubulin/FtsZ-like_C"/>
</dbReference>
<feature type="region of interest" description="Disordered" evidence="8">
    <location>
        <begin position="437"/>
        <end position="491"/>
    </location>
</feature>
<reference evidence="11 12" key="1">
    <citation type="submission" date="2018-10" db="EMBL/GenBank/DDBJ databases">
        <authorList>
            <consortium name="Pathogen Informatics"/>
        </authorList>
    </citation>
    <scope>NUCLEOTIDE SEQUENCE [LARGE SCALE GENOMIC DNA]</scope>
</reference>
<keyword evidence="4" id="KW-0378">Hydrolase</keyword>
<evidence type="ECO:0000256" key="2">
    <source>
        <dbReference type="ARBA" id="ARBA00022701"/>
    </source>
</evidence>
<dbReference type="InterPro" id="IPR002452">
    <property type="entry name" value="Alpha_tubulin"/>
</dbReference>
<dbReference type="SUPFAM" id="SSF52490">
    <property type="entry name" value="Tubulin nucleotide-binding domain-like"/>
    <property type="match status" value="1"/>
</dbReference>
<dbReference type="Proteomes" id="UP000267029">
    <property type="component" value="Unassembled WGS sequence"/>
</dbReference>
<evidence type="ECO:0000313" key="13">
    <source>
        <dbReference type="WBParaSite" id="MCU_005006-RA"/>
    </source>
</evidence>
<dbReference type="Pfam" id="PF00091">
    <property type="entry name" value="Tubulin"/>
    <property type="match status" value="1"/>
</dbReference>
<keyword evidence="12" id="KW-1185">Reference proteome</keyword>
<name>A0A0R3U393_MESCO</name>
<dbReference type="PRINTS" id="PR01161">
    <property type="entry name" value="TUBULIN"/>
</dbReference>
<dbReference type="Gene3D" id="3.30.1330.20">
    <property type="entry name" value="Tubulin/FtsZ, C-terminal domain"/>
    <property type="match status" value="1"/>
</dbReference>
<keyword evidence="2 7" id="KW-0493">Microtubule</keyword>
<dbReference type="STRING" id="53468.A0A0R3U393"/>
<dbReference type="GO" id="GO:0016787">
    <property type="term" value="F:hydrolase activity"/>
    <property type="evidence" value="ECO:0007669"/>
    <property type="project" value="UniProtKB-KW"/>
</dbReference>
<dbReference type="Pfam" id="PF03953">
    <property type="entry name" value="Tubulin_C"/>
    <property type="match status" value="1"/>
</dbReference>
<dbReference type="InterPro" id="IPR003008">
    <property type="entry name" value="Tubulin_FtsZ_GTPase"/>
</dbReference>
<evidence type="ECO:0000259" key="10">
    <source>
        <dbReference type="SMART" id="SM00865"/>
    </source>
</evidence>
<accession>A0A0R3U393</accession>
<dbReference type="AlphaFoldDB" id="A0A0R3U393"/>
<dbReference type="GO" id="GO:0005200">
    <property type="term" value="F:structural constituent of cytoskeleton"/>
    <property type="evidence" value="ECO:0007669"/>
    <property type="project" value="InterPro"/>
</dbReference>
<keyword evidence="3 7" id="KW-0547">Nucleotide-binding</keyword>
<evidence type="ECO:0000256" key="5">
    <source>
        <dbReference type="ARBA" id="ARBA00023134"/>
    </source>
</evidence>
<evidence type="ECO:0000259" key="9">
    <source>
        <dbReference type="SMART" id="SM00864"/>
    </source>
</evidence>
<keyword evidence="5 7" id="KW-0342">GTP-binding</keyword>
<dbReference type="GO" id="GO:0007017">
    <property type="term" value="P:microtubule-based process"/>
    <property type="evidence" value="ECO:0007669"/>
    <property type="project" value="InterPro"/>
</dbReference>
<dbReference type="Gene3D" id="1.10.287.600">
    <property type="entry name" value="Helix hairpin bin"/>
    <property type="match status" value="1"/>
</dbReference>
<comment type="similarity">
    <text evidence="1 7">Belongs to the tubulin family.</text>
</comment>
<dbReference type="GO" id="GO:0005874">
    <property type="term" value="C:microtubule"/>
    <property type="evidence" value="ECO:0007669"/>
    <property type="project" value="UniProtKB-KW"/>
</dbReference>
<proteinExistence type="inferred from homology"/>
<dbReference type="InterPro" id="IPR008280">
    <property type="entry name" value="Tub_FtsZ_C"/>
</dbReference>
<dbReference type="InterPro" id="IPR023123">
    <property type="entry name" value="Tubulin_C"/>
</dbReference>
<evidence type="ECO:0000256" key="6">
    <source>
        <dbReference type="ARBA" id="ARBA00049117"/>
    </source>
</evidence>
<dbReference type="SUPFAM" id="SSF55307">
    <property type="entry name" value="Tubulin C-terminal domain-like"/>
    <property type="match status" value="1"/>
</dbReference>
<dbReference type="OrthoDB" id="6238831at2759"/>
<evidence type="ECO:0000256" key="8">
    <source>
        <dbReference type="SAM" id="MobiDB-lite"/>
    </source>
</evidence>
<organism evidence="11 12">
    <name type="scientific">Mesocestoides corti</name>
    <name type="common">Flatworm</name>
    <dbReference type="NCBI Taxonomy" id="53468"/>
    <lineage>
        <taxon>Eukaryota</taxon>
        <taxon>Metazoa</taxon>
        <taxon>Spiralia</taxon>
        <taxon>Lophotrochozoa</taxon>
        <taxon>Platyhelminthes</taxon>
        <taxon>Cestoda</taxon>
        <taxon>Eucestoda</taxon>
        <taxon>Cyclophyllidea</taxon>
        <taxon>Mesocestoididae</taxon>
        <taxon>Mesocestoides</taxon>
    </lineage>
</organism>
<dbReference type="PANTHER" id="PTHR11588">
    <property type="entry name" value="TUBULIN"/>
    <property type="match status" value="1"/>
</dbReference>
<evidence type="ECO:0000256" key="1">
    <source>
        <dbReference type="ARBA" id="ARBA00009636"/>
    </source>
</evidence>
<evidence type="ECO:0000256" key="7">
    <source>
        <dbReference type="RuleBase" id="RU000352"/>
    </source>
</evidence>
<comment type="catalytic activity">
    <reaction evidence="6">
        <text>GTP + H2O = GDP + phosphate + H(+)</text>
        <dbReference type="Rhea" id="RHEA:19669"/>
        <dbReference type="ChEBI" id="CHEBI:15377"/>
        <dbReference type="ChEBI" id="CHEBI:15378"/>
        <dbReference type="ChEBI" id="CHEBI:37565"/>
        <dbReference type="ChEBI" id="CHEBI:43474"/>
        <dbReference type="ChEBI" id="CHEBI:58189"/>
    </reaction>
    <physiologicalReaction direction="left-to-right" evidence="6">
        <dbReference type="Rhea" id="RHEA:19670"/>
    </physiologicalReaction>
</comment>
<feature type="compositionally biased region" description="Basic residues" evidence="8">
    <location>
        <begin position="507"/>
        <end position="516"/>
    </location>
</feature>
<dbReference type="SMART" id="SM00865">
    <property type="entry name" value="Tubulin_C"/>
    <property type="match status" value="1"/>
</dbReference>
<feature type="domain" description="Tubulin/FtsZ GTPase" evidence="9">
    <location>
        <begin position="48"/>
        <end position="246"/>
    </location>
</feature>
<reference evidence="13" key="2">
    <citation type="submission" date="2019-11" db="UniProtKB">
        <authorList>
            <consortium name="WormBaseParasite"/>
        </authorList>
    </citation>
    <scope>IDENTIFICATION</scope>
</reference>
<sequence length="537" mass="59664">MKELCSIFIGQAGVQIASAVWEMFCLEHGISRDGTIQYDPTLTERNELNTVFQELTPRDVYIPRAVLADLEPSVIDEIRDGAYKNLFNPETLIAGMEDAAGNFARGYYTLGGKAVGALTNATRRLIEKCENFQGIIAFSALGGGTGSGLLSMFQERASLEFAGRHTLQLSIIPSDQLAVGPVEVYNCVHHLYHSSDHCDLSIMLDNSALYNMCTKELAVLRPTYTTVNRIIGPVVAGVTSTMRFKCYLNANINEYLTNLIPFPAIHYPMVTLVPFCTNMEAERNRYTTQILTHMVFKPDYRTVSTIPDDGVTLSTCLTYRGQHSIAEVAKTIEEMREERLTLVDWCPTAFKVAYTPQPPTTVPGMGPDKITRSLVMITNNTVISDVFNRIAITFTNLFSKRAFLHWYVGEGMEMDEFNDALEKIRTTASDIAALEAEGVSKKQKEDDATTTVPRKLGGSVSKTDTSNSAGPRRLITRGTGNNSAPEPPIHQLMNYQECPIWLEKSGRTRPRLRKGKDRTPLKDQLGDIYLTPKLSAT</sequence>
<dbReference type="EMBL" id="UXSR01000110">
    <property type="protein sequence ID" value="VDD75017.1"/>
    <property type="molecule type" value="Genomic_DNA"/>
</dbReference>
<dbReference type="InterPro" id="IPR018316">
    <property type="entry name" value="Tubulin/FtsZ_2-layer-sand-dom"/>
</dbReference>
<dbReference type="GO" id="GO:0005525">
    <property type="term" value="F:GTP binding"/>
    <property type="evidence" value="ECO:0007669"/>
    <property type="project" value="UniProtKB-UniRule"/>
</dbReference>
<dbReference type="CDD" id="cd02186">
    <property type="entry name" value="alpha_tubulin"/>
    <property type="match status" value="1"/>
</dbReference>
<feature type="domain" description="Tubulin/FtsZ 2-layer sandwich" evidence="10">
    <location>
        <begin position="248"/>
        <end position="392"/>
    </location>
</feature>